<evidence type="ECO:0000256" key="1">
    <source>
        <dbReference type="ARBA" id="ARBA00007169"/>
    </source>
</evidence>
<evidence type="ECO:0000313" key="3">
    <source>
        <dbReference type="EMBL" id="RCG26590.1"/>
    </source>
</evidence>
<evidence type="ECO:0000259" key="2">
    <source>
        <dbReference type="Pfam" id="PF00975"/>
    </source>
</evidence>
<dbReference type="PANTHER" id="PTHR11487">
    <property type="entry name" value="THIOESTERASE"/>
    <property type="match status" value="1"/>
</dbReference>
<dbReference type="OrthoDB" id="8480037at2"/>
<proteinExistence type="inferred from homology"/>
<organism evidence="3 4">
    <name type="scientific">Sphaerisporangium album</name>
    <dbReference type="NCBI Taxonomy" id="509200"/>
    <lineage>
        <taxon>Bacteria</taxon>
        <taxon>Bacillati</taxon>
        <taxon>Actinomycetota</taxon>
        <taxon>Actinomycetes</taxon>
        <taxon>Streptosporangiales</taxon>
        <taxon>Streptosporangiaceae</taxon>
        <taxon>Sphaerisporangium</taxon>
    </lineage>
</organism>
<dbReference type="InterPro" id="IPR001031">
    <property type="entry name" value="Thioesterase"/>
</dbReference>
<dbReference type="Pfam" id="PF00975">
    <property type="entry name" value="Thioesterase"/>
    <property type="match status" value="1"/>
</dbReference>
<dbReference type="EMBL" id="QOIL01000019">
    <property type="protein sequence ID" value="RCG26590.1"/>
    <property type="molecule type" value="Genomic_DNA"/>
</dbReference>
<reference evidence="3 4" key="1">
    <citation type="submission" date="2018-06" db="EMBL/GenBank/DDBJ databases">
        <title>Sphaerisporangium craniellae sp. nov., isolated from a marine sponge in the South China Sea.</title>
        <authorList>
            <person name="Li L."/>
        </authorList>
    </citation>
    <scope>NUCLEOTIDE SEQUENCE [LARGE SCALE GENOMIC DNA]</scope>
    <source>
        <strain evidence="3 4">CCTCC AA 208026</strain>
    </source>
</reference>
<gene>
    <name evidence="3" type="ORF">DQ384_29035</name>
</gene>
<dbReference type="Gene3D" id="3.40.50.1820">
    <property type="entry name" value="alpha/beta hydrolase"/>
    <property type="match status" value="1"/>
</dbReference>
<dbReference type="AlphaFoldDB" id="A0A367FAJ2"/>
<dbReference type="SUPFAM" id="SSF53474">
    <property type="entry name" value="alpha/beta-Hydrolases"/>
    <property type="match status" value="1"/>
</dbReference>
<dbReference type="InterPro" id="IPR012223">
    <property type="entry name" value="TEII"/>
</dbReference>
<protein>
    <submittedName>
        <fullName evidence="3">Thioesterase</fullName>
    </submittedName>
</protein>
<dbReference type="GO" id="GO:0008610">
    <property type="term" value="P:lipid biosynthetic process"/>
    <property type="evidence" value="ECO:0007669"/>
    <property type="project" value="TreeGrafter"/>
</dbReference>
<accession>A0A367FAJ2</accession>
<dbReference type="PANTHER" id="PTHR11487:SF0">
    <property type="entry name" value="S-ACYL FATTY ACID SYNTHASE THIOESTERASE, MEDIUM CHAIN"/>
    <property type="match status" value="1"/>
</dbReference>
<comment type="caution">
    <text evidence="3">The sequence shown here is derived from an EMBL/GenBank/DDBJ whole genome shotgun (WGS) entry which is preliminary data.</text>
</comment>
<dbReference type="InterPro" id="IPR029058">
    <property type="entry name" value="AB_hydrolase_fold"/>
</dbReference>
<dbReference type="Proteomes" id="UP000253094">
    <property type="component" value="Unassembled WGS sequence"/>
</dbReference>
<name>A0A367FAJ2_9ACTN</name>
<sequence length="249" mass="26831">MESAAIDRRLPFGRRSGALRLYCLPHAGGAASTYRSWVDRLPGVAVCPVQPAGREGRLREVPHRRMAESAAELAEMILATADGPYAVYGHSLGALVGFEALREIRRLGGPAATHLVVSGCAAPQVPFDDGPRVGGATDAQIVGMLRRLGGTPEWLLADPDMLAMILPPFRADFEIKESYRYTELPPLDVPITAVCATADPRADGASMRGWRAQTNGPFTAHTLPGGHFAVLEQWERTRQILCEALSLPV</sequence>
<evidence type="ECO:0000313" key="4">
    <source>
        <dbReference type="Proteomes" id="UP000253094"/>
    </source>
</evidence>
<keyword evidence="4" id="KW-1185">Reference proteome</keyword>
<feature type="domain" description="Thioesterase" evidence="2">
    <location>
        <begin position="20"/>
        <end position="238"/>
    </location>
</feature>
<comment type="similarity">
    <text evidence="1">Belongs to the thioesterase family.</text>
</comment>